<reference evidence="7" key="1">
    <citation type="submission" date="2022-08" db="EMBL/GenBank/DDBJ databases">
        <authorList>
            <person name="Somphong A."/>
            <person name="Phongsopitanun W."/>
        </authorList>
    </citation>
    <scope>NUCLEOTIDE SEQUENCE</scope>
    <source>
        <strain evidence="7">LP05-1</strain>
    </source>
</reference>
<protein>
    <submittedName>
        <fullName evidence="7">TetR/AcrR family transcriptional regulator</fullName>
    </submittedName>
</protein>
<evidence type="ECO:0000256" key="1">
    <source>
        <dbReference type="ARBA" id="ARBA00023015"/>
    </source>
</evidence>
<dbReference type="Proteomes" id="UP001431313">
    <property type="component" value="Unassembled WGS sequence"/>
</dbReference>
<proteinExistence type="predicted"/>
<evidence type="ECO:0000256" key="3">
    <source>
        <dbReference type="ARBA" id="ARBA00023163"/>
    </source>
</evidence>
<feature type="region of interest" description="Disordered" evidence="5">
    <location>
        <begin position="1"/>
        <end position="35"/>
    </location>
</feature>
<dbReference type="InterPro" id="IPR036271">
    <property type="entry name" value="Tet_transcr_reg_TetR-rel_C_sf"/>
</dbReference>
<feature type="DNA-binding region" description="H-T-H motif" evidence="4">
    <location>
        <begin position="57"/>
        <end position="76"/>
    </location>
</feature>
<keyword evidence="1" id="KW-0805">Transcription regulation</keyword>
<evidence type="ECO:0000259" key="6">
    <source>
        <dbReference type="PROSITE" id="PS50977"/>
    </source>
</evidence>
<dbReference type="SUPFAM" id="SSF48498">
    <property type="entry name" value="Tetracyclin repressor-like, C-terminal domain"/>
    <property type="match status" value="1"/>
</dbReference>
<comment type="caution">
    <text evidence="7">The sequence shown here is derived from an EMBL/GenBank/DDBJ whole genome shotgun (WGS) entry which is preliminary data.</text>
</comment>
<dbReference type="Gene3D" id="1.10.357.10">
    <property type="entry name" value="Tetracycline Repressor, domain 2"/>
    <property type="match status" value="1"/>
</dbReference>
<dbReference type="PANTHER" id="PTHR30055">
    <property type="entry name" value="HTH-TYPE TRANSCRIPTIONAL REGULATOR RUTR"/>
    <property type="match status" value="1"/>
</dbReference>
<sequence length="231" mass="24516">MPSAAGAPQAGEPGGKPAPPSAPRSPGRRERNKQDKWKRILDAATVLFTERGYSAVTTQEIADAAGVGTGTLFRYTGSKAGLLMLVMNERIRRGAERGLELARAGAPPEESVLALAAPLAGASLGHLENTVVHHRETLFGSGPEQQAAAERVARLEEAIEEIIRLYAAGNPVRPDTDPALAAHALYSTMYLDIVRVGLGRAPAEELPERLRRSVRYLLGALLLPPPGGPAR</sequence>
<evidence type="ECO:0000256" key="2">
    <source>
        <dbReference type="ARBA" id="ARBA00023125"/>
    </source>
</evidence>
<keyword evidence="8" id="KW-1185">Reference proteome</keyword>
<dbReference type="PRINTS" id="PR00455">
    <property type="entry name" value="HTHTETR"/>
</dbReference>
<dbReference type="Pfam" id="PF00440">
    <property type="entry name" value="TetR_N"/>
    <property type="match status" value="1"/>
</dbReference>
<name>A0ABT2CH31_9ACTN</name>
<dbReference type="PANTHER" id="PTHR30055:SF234">
    <property type="entry name" value="HTH-TYPE TRANSCRIPTIONAL REGULATOR BETI"/>
    <property type="match status" value="1"/>
</dbReference>
<dbReference type="InterPro" id="IPR001647">
    <property type="entry name" value="HTH_TetR"/>
</dbReference>
<dbReference type="SUPFAM" id="SSF46689">
    <property type="entry name" value="Homeodomain-like"/>
    <property type="match status" value="1"/>
</dbReference>
<keyword evidence="2 4" id="KW-0238">DNA-binding</keyword>
<dbReference type="PROSITE" id="PS50977">
    <property type="entry name" value="HTH_TETR_2"/>
    <property type="match status" value="1"/>
</dbReference>
<feature type="domain" description="HTH tetR-type" evidence="6">
    <location>
        <begin position="34"/>
        <end position="94"/>
    </location>
</feature>
<evidence type="ECO:0000256" key="4">
    <source>
        <dbReference type="PROSITE-ProRule" id="PRU00335"/>
    </source>
</evidence>
<dbReference type="EMBL" id="JANUGQ010000010">
    <property type="protein sequence ID" value="MCS0636718.1"/>
    <property type="molecule type" value="Genomic_DNA"/>
</dbReference>
<dbReference type="InterPro" id="IPR050109">
    <property type="entry name" value="HTH-type_TetR-like_transc_reg"/>
</dbReference>
<organism evidence="7 8">
    <name type="scientific">Streptomyces pyxinae</name>
    <dbReference type="NCBI Taxonomy" id="2970734"/>
    <lineage>
        <taxon>Bacteria</taxon>
        <taxon>Bacillati</taxon>
        <taxon>Actinomycetota</taxon>
        <taxon>Actinomycetes</taxon>
        <taxon>Kitasatosporales</taxon>
        <taxon>Streptomycetaceae</taxon>
        <taxon>Streptomyces</taxon>
    </lineage>
</organism>
<keyword evidence="3" id="KW-0804">Transcription</keyword>
<evidence type="ECO:0000313" key="7">
    <source>
        <dbReference type="EMBL" id="MCS0636718.1"/>
    </source>
</evidence>
<evidence type="ECO:0000256" key="5">
    <source>
        <dbReference type="SAM" id="MobiDB-lite"/>
    </source>
</evidence>
<evidence type="ECO:0000313" key="8">
    <source>
        <dbReference type="Proteomes" id="UP001431313"/>
    </source>
</evidence>
<feature type="compositionally biased region" description="Low complexity" evidence="5">
    <location>
        <begin position="1"/>
        <end position="11"/>
    </location>
</feature>
<accession>A0ABT2CH31</accession>
<dbReference type="RefSeq" id="WP_258787980.1">
    <property type="nucleotide sequence ID" value="NZ_JANUGQ010000010.1"/>
</dbReference>
<dbReference type="InterPro" id="IPR009057">
    <property type="entry name" value="Homeodomain-like_sf"/>
</dbReference>
<gene>
    <name evidence="7" type="ORF">NX801_13820</name>
</gene>